<dbReference type="Pfam" id="PF01451">
    <property type="entry name" value="LMWPc"/>
    <property type="match status" value="1"/>
</dbReference>
<proteinExistence type="inferred from homology"/>
<evidence type="ECO:0000256" key="1">
    <source>
        <dbReference type="ARBA" id="ARBA00011063"/>
    </source>
</evidence>
<sequence length="199" mass="22460">MVRVLFVCTGNTCRSPMAEKLFRQMAQEHMLAAEARSAGVAAADGTPMSKHAATVIREAGCPTEHRSRSLEQEDVDWADLILTMTQGHKRTILQMFPYTVEKVYTLQEYAWNDSEQKQMRMEWEAFMAELQTKQALGETIAPAEHERMQQLADHLRDDDIADPFGGTEEHYRIVAEEIRYAVDKLVRKLAQDAGGGAST</sequence>
<dbReference type="InterPro" id="IPR036196">
    <property type="entry name" value="Ptyr_pPase_sf"/>
</dbReference>
<keyword evidence="7" id="KW-1185">Reference proteome</keyword>
<feature type="domain" description="Phosphotyrosine protein phosphatase I" evidence="5">
    <location>
        <begin position="2"/>
        <end position="188"/>
    </location>
</feature>
<keyword evidence="2" id="KW-0378">Hydrolase</keyword>
<feature type="active site" description="Nucleophile" evidence="4">
    <location>
        <position position="8"/>
    </location>
</feature>
<comment type="similarity">
    <text evidence="1">Belongs to the low molecular weight phosphotyrosine protein phosphatase family.</text>
</comment>
<dbReference type="InterPro" id="IPR023485">
    <property type="entry name" value="Ptyr_pPase"/>
</dbReference>
<dbReference type="InterPro" id="IPR017867">
    <property type="entry name" value="Tyr_phospatase_low_mol_wt"/>
</dbReference>
<dbReference type="EMBL" id="BOVK01000061">
    <property type="protein sequence ID" value="GIQ70841.1"/>
    <property type="molecule type" value="Genomic_DNA"/>
</dbReference>
<evidence type="ECO:0000259" key="5">
    <source>
        <dbReference type="SMART" id="SM00226"/>
    </source>
</evidence>
<gene>
    <name evidence="6" type="ORF">XYCOK13_36650</name>
</gene>
<dbReference type="InterPro" id="IPR050438">
    <property type="entry name" value="LMW_PTPase"/>
</dbReference>
<reference evidence="6" key="1">
    <citation type="submission" date="2021-04" db="EMBL/GenBank/DDBJ databases">
        <title>Draft genome sequence of Xylanibacillus composti strain K13.</title>
        <authorList>
            <person name="Uke A."/>
            <person name="Chhe C."/>
            <person name="Baramee S."/>
            <person name="Kosugi A."/>
        </authorList>
    </citation>
    <scope>NUCLEOTIDE SEQUENCE</scope>
    <source>
        <strain evidence="6">K13</strain>
    </source>
</reference>
<comment type="caution">
    <text evidence="6">The sequence shown here is derived from an EMBL/GenBank/DDBJ whole genome shotgun (WGS) entry which is preliminary data.</text>
</comment>
<evidence type="ECO:0000256" key="2">
    <source>
        <dbReference type="ARBA" id="ARBA00022801"/>
    </source>
</evidence>
<dbReference type="Gene3D" id="3.40.50.2300">
    <property type="match status" value="1"/>
</dbReference>
<dbReference type="PANTHER" id="PTHR11717">
    <property type="entry name" value="LOW MOLECULAR WEIGHT PROTEIN TYROSINE PHOSPHATASE"/>
    <property type="match status" value="1"/>
</dbReference>
<dbReference type="PANTHER" id="PTHR11717:SF31">
    <property type="entry name" value="LOW MOLECULAR WEIGHT PROTEIN-TYROSINE-PHOSPHATASE ETP-RELATED"/>
    <property type="match status" value="1"/>
</dbReference>
<evidence type="ECO:0000256" key="4">
    <source>
        <dbReference type="PIRSR" id="PIRSR617867-1"/>
    </source>
</evidence>
<organism evidence="6 7">
    <name type="scientific">Xylanibacillus composti</name>
    <dbReference type="NCBI Taxonomy" id="1572762"/>
    <lineage>
        <taxon>Bacteria</taxon>
        <taxon>Bacillati</taxon>
        <taxon>Bacillota</taxon>
        <taxon>Bacilli</taxon>
        <taxon>Bacillales</taxon>
        <taxon>Paenibacillaceae</taxon>
        <taxon>Xylanibacillus</taxon>
    </lineage>
</organism>
<dbReference type="PRINTS" id="PR00719">
    <property type="entry name" value="LMWPTPASE"/>
</dbReference>
<evidence type="ECO:0000313" key="6">
    <source>
        <dbReference type="EMBL" id="GIQ70841.1"/>
    </source>
</evidence>
<name>A0A8J4H6N9_9BACL</name>
<dbReference type="Proteomes" id="UP000677918">
    <property type="component" value="Unassembled WGS sequence"/>
</dbReference>
<dbReference type="GO" id="GO:0004725">
    <property type="term" value="F:protein tyrosine phosphatase activity"/>
    <property type="evidence" value="ECO:0007669"/>
    <property type="project" value="InterPro"/>
</dbReference>
<dbReference type="SUPFAM" id="SSF52788">
    <property type="entry name" value="Phosphotyrosine protein phosphatases I"/>
    <property type="match status" value="1"/>
</dbReference>
<protein>
    <submittedName>
        <fullName evidence="6">Low molecular weight phosphatase family protein</fullName>
    </submittedName>
</protein>
<dbReference type="CDD" id="cd16344">
    <property type="entry name" value="LMWPAP"/>
    <property type="match status" value="1"/>
</dbReference>
<keyword evidence="3" id="KW-0904">Protein phosphatase</keyword>
<evidence type="ECO:0000256" key="3">
    <source>
        <dbReference type="ARBA" id="ARBA00022912"/>
    </source>
</evidence>
<evidence type="ECO:0000313" key="7">
    <source>
        <dbReference type="Proteomes" id="UP000677918"/>
    </source>
</evidence>
<feature type="active site" evidence="4">
    <location>
        <position position="14"/>
    </location>
</feature>
<dbReference type="SMART" id="SM00226">
    <property type="entry name" value="LMWPc"/>
    <property type="match status" value="1"/>
</dbReference>
<dbReference type="AlphaFoldDB" id="A0A8J4H6N9"/>
<accession>A0A8J4H6N9</accession>